<sequence>MTYLPQILNNEDLVQMQNDLKQWEITSGKQFKADQQMTFDGGNKPYEQRAFQWHHDGWGKDLIKIMILISDVPENGQRMRYCAGTNQQKWNSNRSKLTQFVGSFVKDYKYVNTSGKAGDVYLFMPNAMHAGTRNNTQRRDVIIFDLLPELKRNYGMPGFHPEVVGTHFTDYQKLILRVNEKDAVMHLENHDEENQKFLKQANQLLDVDQEYNIKCFDAPTLLSLQSIDNQKNLEIEEVGRFNLAVPLTYPIFKGHCEISQADQFKKMFQDKIIIDISKHIEIFGNRQQEKIEIQKYFRKQIGIDLLRDFDLPVEVDHPNSDMIRDTALLNIRDNHFGIHYQILDIQLAELNLNQIASIDFNAISQNTQHLLNQQQVLLKAYESGSQDYRDLFCLFRLLGNIQEMLQRIPDYQTLRINLAYLYFGSTIIQGYLQEVETTSRSIFINYLATIIYHEFNPKISIIGGGPFSLSFGYNSLIQNQLTNWQIFESTNVFGGLAQSFKDQMGFTWDIGGHVVFETYESYTRMLDTLKLEYNQVKRKSKVWIKGQQIDYPIQMHLWQLDQDDQQHILNDLEGKESQLYSDMNPTNYYEWCLNHFGQELTEFFLRPYNEKIWGCKLEEMNTTWTGKRFPTMNLDEIKRSISDQKVQEWGQNACFRYPLEGGNGAVWSKLAEILPREQLLCNQKVVKIDPIKKQLFFENNTFTTYERLVSTMPLTHLLMILDVNDDYLKSIDVNEFKHTEAYIIGLGIEGQLQDQFKDMSWSYFPECKEPFYRVTWLSNYSDKVVPDPSKHFSLLLEINKKSIDTDNHELIFQKCISSCLELGLISENCNVISKFIKDINFSYPVPFLRRDQIVNNLLKYLENKYAIYSRGRFGDWKYENSNQDQIFMASKDLILEIDENIKII</sequence>
<dbReference type="GO" id="GO:0008767">
    <property type="term" value="F:UDP-galactopyranose mutase activity"/>
    <property type="evidence" value="ECO:0007669"/>
    <property type="project" value="TreeGrafter"/>
</dbReference>
<dbReference type="SUPFAM" id="SSF51971">
    <property type="entry name" value="Nucleotide-binding domain"/>
    <property type="match status" value="1"/>
</dbReference>
<dbReference type="InParanoid" id="A0A078AU99"/>
<keyword evidence="3" id="KW-1185">Reference proteome</keyword>
<evidence type="ECO:0000313" key="3">
    <source>
        <dbReference type="Proteomes" id="UP000039865"/>
    </source>
</evidence>
<dbReference type="InterPro" id="IPR036188">
    <property type="entry name" value="FAD/NAD-bd_sf"/>
</dbReference>
<proteinExistence type="predicted"/>
<dbReference type="Proteomes" id="UP000039865">
    <property type="component" value="Unassembled WGS sequence"/>
</dbReference>
<dbReference type="InterPro" id="IPR008775">
    <property type="entry name" value="Phytyl_CoA_dOase-like"/>
</dbReference>
<name>A0A078AU99_STYLE</name>
<dbReference type="GO" id="GO:0050660">
    <property type="term" value="F:flavin adenine dinucleotide binding"/>
    <property type="evidence" value="ECO:0007669"/>
    <property type="project" value="TreeGrafter"/>
</dbReference>
<organism evidence="2 3">
    <name type="scientific">Stylonychia lemnae</name>
    <name type="common">Ciliate</name>
    <dbReference type="NCBI Taxonomy" id="5949"/>
    <lineage>
        <taxon>Eukaryota</taxon>
        <taxon>Sar</taxon>
        <taxon>Alveolata</taxon>
        <taxon>Ciliophora</taxon>
        <taxon>Intramacronucleata</taxon>
        <taxon>Spirotrichea</taxon>
        <taxon>Stichotrichia</taxon>
        <taxon>Sporadotrichida</taxon>
        <taxon>Oxytrichidae</taxon>
        <taxon>Stylonychinae</taxon>
        <taxon>Stylonychia</taxon>
    </lineage>
</organism>
<dbReference type="GO" id="GO:0005829">
    <property type="term" value="C:cytosol"/>
    <property type="evidence" value="ECO:0007669"/>
    <property type="project" value="TreeGrafter"/>
</dbReference>
<dbReference type="Pfam" id="PF05721">
    <property type="entry name" value="PhyH"/>
    <property type="match status" value="1"/>
</dbReference>
<reference evidence="2 3" key="1">
    <citation type="submission" date="2014-06" db="EMBL/GenBank/DDBJ databases">
        <authorList>
            <person name="Swart Estienne"/>
        </authorList>
    </citation>
    <scope>NUCLEOTIDE SEQUENCE [LARGE SCALE GENOMIC DNA]</scope>
    <source>
        <strain evidence="2 3">130c</strain>
    </source>
</reference>
<dbReference type="PANTHER" id="PTHR21197:SF0">
    <property type="entry name" value="UDP-GALACTOPYRANOSE MUTASE"/>
    <property type="match status" value="1"/>
</dbReference>
<evidence type="ECO:0000259" key="1">
    <source>
        <dbReference type="Pfam" id="PF01593"/>
    </source>
</evidence>
<dbReference type="AlphaFoldDB" id="A0A078AU99"/>
<feature type="domain" description="Amine oxidase" evidence="1">
    <location>
        <begin position="483"/>
        <end position="718"/>
    </location>
</feature>
<gene>
    <name evidence="2" type="primary">Contig10510.g11216</name>
    <name evidence="2" type="ORF">STYLEM_14651</name>
</gene>
<dbReference type="OrthoDB" id="38045at2759"/>
<dbReference type="Pfam" id="PF01593">
    <property type="entry name" value="Amino_oxidase"/>
    <property type="match status" value="1"/>
</dbReference>
<protein>
    <submittedName>
        <fullName evidence="2">Udp-galactopyranose mutase</fullName>
    </submittedName>
</protein>
<dbReference type="Gene3D" id="3.50.50.60">
    <property type="entry name" value="FAD/NAD(P)-binding domain"/>
    <property type="match status" value="1"/>
</dbReference>
<dbReference type="PANTHER" id="PTHR21197">
    <property type="entry name" value="UDP-GALACTOPYRANOSE MUTASE"/>
    <property type="match status" value="1"/>
</dbReference>
<dbReference type="GO" id="GO:0016491">
    <property type="term" value="F:oxidoreductase activity"/>
    <property type="evidence" value="ECO:0007669"/>
    <property type="project" value="InterPro"/>
</dbReference>
<dbReference type="Gene3D" id="2.60.120.620">
    <property type="entry name" value="q2cbj1_9rhob like domain"/>
    <property type="match status" value="1"/>
</dbReference>
<dbReference type="SUPFAM" id="SSF51197">
    <property type="entry name" value="Clavaminate synthase-like"/>
    <property type="match status" value="1"/>
</dbReference>
<dbReference type="InterPro" id="IPR002937">
    <property type="entry name" value="Amino_oxidase"/>
</dbReference>
<dbReference type="EMBL" id="CCKQ01013861">
    <property type="protein sequence ID" value="CDW85571.1"/>
    <property type="molecule type" value="Genomic_DNA"/>
</dbReference>
<accession>A0A078AU99</accession>
<evidence type="ECO:0000313" key="2">
    <source>
        <dbReference type="EMBL" id="CDW85571.1"/>
    </source>
</evidence>